<dbReference type="EMBL" id="BARS01033425">
    <property type="protein sequence ID" value="GAG25723.1"/>
    <property type="molecule type" value="Genomic_DNA"/>
</dbReference>
<dbReference type="SUPFAM" id="SSF51735">
    <property type="entry name" value="NAD(P)-binding Rossmann-fold domains"/>
    <property type="match status" value="1"/>
</dbReference>
<feature type="non-terminal residue" evidence="5">
    <location>
        <position position="1"/>
    </location>
</feature>
<dbReference type="Gene3D" id="3.40.50.720">
    <property type="entry name" value="NAD(P)-binding Rossmann-like Domain"/>
    <property type="match status" value="1"/>
</dbReference>
<evidence type="ECO:0000256" key="2">
    <source>
        <dbReference type="ARBA" id="ARBA00022741"/>
    </source>
</evidence>
<dbReference type="SMART" id="SM00881">
    <property type="entry name" value="CoA_binding"/>
    <property type="match status" value="1"/>
</dbReference>
<dbReference type="GO" id="GO:0016874">
    <property type="term" value="F:ligase activity"/>
    <property type="evidence" value="ECO:0007669"/>
    <property type="project" value="UniProtKB-KW"/>
</dbReference>
<dbReference type="InterPro" id="IPR051538">
    <property type="entry name" value="Acyl-CoA_Synth/Transferase"/>
</dbReference>
<accession>X0WMI2</accession>
<dbReference type="InterPro" id="IPR036291">
    <property type="entry name" value="NAD(P)-bd_dom_sf"/>
</dbReference>
<dbReference type="Pfam" id="PF13380">
    <property type="entry name" value="CoA_binding_2"/>
    <property type="match status" value="1"/>
</dbReference>
<evidence type="ECO:0000259" key="4">
    <source>
        <dbReference type="SMART" id="SM00881"/>
    </source>
</evidence>
<protein>
    <recommendedName>
        <fullName evidence="4">CoA-binding domain-containing protein</fullName>
    </recommendedName>
</protein>
<keyword evidence="3" id="KW-0067">ATP-binding</keyword>
<gene>
    <name evidence="5" type="ORF">S01H1_51764</name>
</gene>
<dbReference type="PANTHER" id="PTHR43334">
    <property type="entry name" value="ACETATE--COA LIGASE [ADP-FORMING]"/>
    <property type="match status" value="1"/>
</dbReference>
<comment type="caution">
    <text evidence="5">The sequence shown here is derived from an EMBL/GenBank/DDBJ whole genome shotgun (WGS) entry which is preliminary data.</text>
</comment>
<dbReference type="Pfam" id="PF13607">
    <property type="entry name" value="Succ_CoA_lig"/>
    <property type="match status" value="1"/>
</dbReference>
<dbReference type="InterPro" id="IPR003781">
    <property type="entry name" value="CoA-bd"/>
</dbReference>
<feature type="domain" description="CoA-binding" evidence="4">
    <location>
        <begin position="1"/>
        <end position="96"/>
    </location>
</feature>
<dbReference type="GO" id="GO:0005524">
    <property type="term" value="F:ATP binding"/>
    <property type="evidence" value="ECO:0007669"/>
    <property type="project" value="UniProtKB-KW"/>
</dbReference>
<dbReference type="PIRSF" id="PIRSF001553">
    <property type="entry name" value="SucCS_alpha"/>
    <property type="match status" value="1"/>
</dbReference>
<evidence type="ECO:0000313" key="5">
    <source>
        <dbReference type="EMBL" id="GAG25723.1"/>
    </source>
</evidence>
<name>X0WMI2_9ZZZZ</name>
<reference evidence="5" key="1">
    <citation type="journal article" date="2014" name="Front. Microbiol.">
        <title>High frequency of phylogenetically diverse reductive dehalogenase-homologous genes in deep subseafloor sedimentary metagenomes.</title>
        <authorList>
            <person name="Kawai M."/>
            <person name="Futagami T."/>
            <person name="Toyoda A."/>
            <person name="Takaki Y."/>
            <person name="Nishi S."/>
            <person name="Hori S."/>
            <person name="Arai W."/>
            <person name="Tsubouchi T."/>
            <person name="Morono Y."/>
            <person name="Uchiyama I."/>
            <person name="Ito T."/>
            <person name="Fujiyama A."/>
            <person name="Inagaki F."/>
            <person name="Takami H."/>
        </authorList>
    </citation>
    <scope>NUCLEOTIDE SEQUENCE</scope>
    <source>
        <strain evidence="5">Expedition CK06-06</strain>
    </source>
</reference>
<evidence type="ECO:0000256" key="3">
    <source>
        <dbReference type="ARBA" id="ARBA00022840"/>
    </source>
</evidence>
<organism evidence="5">
    <name type="scientific">marine sediment metagenome</name>
    <dbReference type="NCBI Taxonomy" id="412755"/>
    <lineage>
        <taxon>unclassified sequences</taxon>
        <taxon>metagenomes</taxon>
        <taxon>ecological metagenomes</taxon>
    </lineage>
</organism>
<dbReference type="SUPFAM" id="SSF52210">
    <property type="entry name" value="Succinyl-CoA synthetase domains"/>
    <property type="match status" value="1"/>
</dbReference>
<feature type="non-terminal residue" evidence="5">
    <location>
        <position position="260"/>
    </location>
</feature>
<dbReference type="InterPro" id="IPR032875">
    <property type="entry name" value="Succ_CoA_lig_flav_dom"/>
</dbReference>
<evidence type="ECO:0000256" key="1">
    <source>
        <dbReference type="ARBA" id="ARBA00022598"/>
    </source>
</evidence>
<dbReference type="InterPro" id="IPR016102">
    <property type="entry name" value="Succinyl-CoA_synth-like"/>
</dbReference>
<dbReference type="AlphaFoldDB" id="X0WMI2"/>
<dbReference type="PANTHER" id="PTHR43334:SF1">
    <property type="entry name" value="3-HYDROXYPROPIONATE--COA LIGASE [ADP-FORMING]"/>
    <property type="match status" value="1"/>
</dbReference>
<dbReference type="Gene3D" id="3.40.50.261">
    <property type="entry name" value="Succinyl-CoA synthetase domains"/>
    <property type="match status" value="1"/>
</dbReference>
<sequence length="260" mass="27295">IFDPQRVAVIGASDTPGSVGYTLLQNLIGSGFRGVVYPVNPKRESVQGIQAYPDVASLPHAPDLAVICTRAQTVPELVRTLGEAGTRGVVIISAGFREIGPEGRQLEDQVLAEQRKFDGMRIVGPNCLGIIVPGLNLNASFAAATPEPGHIGFISQSGALCTSVLDWAIEGGIGFSYFISVGNMLDVNMGDLIDYLGSDANTKSMIVYIESISEAREFMSAARAFARTKPIVAYKAGRFAASAQAAASHTGAMAGVDAVY</sequence>
<proteinExistence type="predicted"/>
<dbReference type="InterPro" id="IPR005810">
    <property type="entry name" value="CoA_lig_alpha"/>
</dbReference>
<keyword evidence="1" id="KW-0436">Ligase</keyword>
<keyword evidence="2" id="KW-0547">Nucleotide-binding</keyword>